<keyword evidence="6" id="KW-0131">Cell cycle</keyword>
<evidence type="ECO:0000256" key="4">
    <source>
        <dbReference type="ARBA" id="ARBA00022989"/>
    </source>
</evidence>
<dbReference type="PANTHER" id="PTHR30474">
    <property type="entry name" value="CELL CYCLE PROTEIN"/>
    <property type="match status" value="1"/>
</dbReference>
<keyword evidence="5" id="KW-0472">Membrane</keyword>
<dbReference type="GO" id="GO:0008360">
    <property type="term" value="P:regulation of cell shape"/>
    <property type="evidence" value="ECO:0007669"/>
    <property type="project" value="UniProtKB-KW"/>
</dbReference>
<dbReference type="InterPro" id="IPR018365">
    <property type="entry name" value="Cell_cycle_FtsW-rel_CS"/>
</dbReference>
<dbReference type="GO" id="GO:0015648">
    <property type="term" value="F:lipid-linked peptidoglycan transporter activity"/>
    <property type="evidence" value="ECO:0007669"/>
    <property type="project" value="TreeGrafter"/>
</dbReference>
<keyword evidence="4" id="KW-1133">Transmembrane helix</keyword>
<dbReference type="AlphaFoldDB" id="A0A1Q2D7N6"/>
<name>A0A1Q2D7N6_9ENTE</name>
<dbReference type="RefSeq" id="WP_077276444.1">
    <property type="nucleotide sequence ID" value="NZ_CP019609.1"/>
</dbReference>
<dbReference type="InterPro" id="IPR001182">
    <property type="entry name" value="FtsW/RodA"/>
</dbReference>
<dbReference type="Proteomes" id="UP000188246">
    <property type="component" value="Chromosome"/>
</dbReference>
<sequence>MSNELKKRMNTINYALLLPIFLLVLLSIWSQYWVAFYDNRDLALQQALKQLLFSLIGLVGMFCLRLINKKFIWQLTPYCYAFSLCLMLSLYVFYDPVMFQLTGTKRWLDIGGFQFQPSEFAKIAYILFVSRFLVTNNQPTKITSWQEDLKKLGKLLLYSLPLFGLMFMPKDFGTSLVFLFILGALIVASGMNWRIVLSLVAIASLLGGLLITLVFTDFGQHVLEALHFKTYQLNRVRAWANPFEFSNSIGYQQVQGLKAIGSGGIFGKGTLGINVYVPVRESDMIFTFIGEAYGFVGCTAVISLYFYLFYQIFSTSVNSNSLFNSYIGIGIIFMLLFQTLENIGASIGLLPLTGIPLPFLSQGGTSLIATLLALGLVLEIPPKSTVNT</sequence>
<evidence type="ECO:0000256" key="3">
    <source>
        <dbReference type="ARBA" id="ARBA00022960"/>
    </source>
</evidence>
<dbReference type="OrthoDB" id="9768187at2"/>
<evidence type="ECO:0000313" key="6">
    <source>
        <dbReference type="EMBL" id="AQP54367.1"/>
    </source>
</evidence>
<dbReference type="KEGG" id="vpi:BW732_09105"/>
<dbReference type="Pfam" id="PF01098">
    <property type="entry name" value="FTSW_RODA_SPOVE"/>
    <property type="match status" value="1"/>
</dbReference>
<accession>A0A1Q2D7N6</accession>
<proteinExistence type="predicted"/>
<gene>
    <name evidence="6" type="ORF">BW732_09105</name>
</gene>
<dbReference type="GO" id="GO:0051301">
    <property type="term" value="P:cell division"/>
    <property type="evidence" value="ECO:0007669"/>
    <property type="project" value="UniProtKB-KW"/>
</dbReference>
<keyword evidence="6" id="KW-0132">Cell division</keyword>
<organism evidence="6 7">
    <name type="scientific">Vagococcus penaei</name>
    <dbReference type="NCBI Taxonomy" id="633807"/>
    <lineage>
        <taxon>Bacteria</taxon>
        <taxon>Bacillati</taxon>
        <taxon>Bacillota</taxon>
        <taxon>Bacilli</taxon>
        <taxon>Lactobacillales</taxon>
        <taxon>Enterococcaceae</taxon>
        <taxon>Vagococcus</taxon>
    </lineage>
</organism>
<comment type="subcellular location">
    <subcellularLocation>
        <location evidence="1">Membrane</location>
        <topology evidence="1">Multi-pass membrane protein</topology>
    </subcellularLocation>
</comment>
<evidence type="ECO:0000256" key="2">
    <source>
        <dbReference type="ARBA" id="ARBA00022692"/>
    </source>
</evidence>
<protein>
    <submittedName>
        <fullName evidence="6">Cell division protein FtsW</fullName>
    </submittedName>
</protein>
<dbReference type="PROSITE" id="PS00428">
    <property type="entry name" value="FTSW_RODA_SPOVE"/>
    <property type="match status" value="1"/>
</dbReference>
<evidence type="ECO:0000256" key="1">
    <source>
        <dbReference type="ARBA" id="ARBA00004141"/>
    </source>
</evidence>
<evidence type="ECO:0000256" key="5">
    <source>
        <dbReference type="ARBA" id="ARBA00023136"/>
    </source>
</evidence>
<keyword evidence="2" id="KW-0812">Transmembrane</keyword>
<keyword evidence="3" id="KW-0133">Cell shape</keyword>
<dbReference type="STRING" id="633807.BW732_09105"/>
<keyword evidence="7" id="KW-1185">Reference proteome</keyword>
<reference evidence="6 7" key="1">
    <citation type="journal article" date="2010" name="Int. J. Syst. Evol. Microbiol.">
        <title>Vagococcus penaei sp. nov., isolated from spoilage microbiota of cooked shrimp (Penaeus vannamei).</title>
        <authorList>
            <person name="Jaffres E."/>
            <person name="Prevost H."/>
            <person name="Rossero A."/>
            <person name="Joffraud J.J."/>
            <person name="Dousset X."/>
        </authorList>
    </citation>
    <scope>NUCLEOTIDE SEQUENCE [LARGE SCALE GENOMIC DNA]</scope>
    <source>
        <strain evidence="6 7">CD276</strain>
    </source>
</reference>
<dbReference type="PANTHER" id="PTHR30474:SF1">
    <property type="entry name" value="PEPTIDOGLYCAN GLYCOSYLTRANSFERASE MRDB"/>
    <property type="match status" value="1"/>
</dbReference>
<dbReference type="GO" id="GO:0032153">
    <property type="term" value="C:cell division site"/>
    <property type="evidence" value="ECO:0007669"/>
    <property type="project" value="TreeGrafter"/>
</dbReference>
<evidence type="ECO:0000313" key="7">
    <source>
        <dbReference type="Proteomes" id="UP000188246"/>
    </source>
</evidence>
<dbReference type="EMBL" id="CP019609">
    <property type="protein sequence ID" value="AQP54367.1"/>
    <property type="molecule type" value="Genomic_DNA"/>
</dbReference>
<dbReference type="GO" id="GO:0005886">
    <property type="term" value="C:plasma membrane"/>
    <property type="evidence" value="ECO:0007669"/>
    <property type="project" value="TreeGrafter"/>
</dbReference>